<comment type="caution">
    <text evidence="1">The sequence shown here is derived from an EMBL/GenBank/DDBJ whole genome shotgun (WGS) entry which is preliminary data.</text>
</comment>
<dbReference type="AlphaFoldDB" id="A0A5B7E0E5"/>
<organism evidence="1 2">
    <name type="scientific">Portunus trituberculatus</name>
    <name type="common">Swimming crab</name>
    <name type="synonym">Neptunus trituberculatus</name>
    <dbReference type="NCBI Taxonomy" id="210409"/>
    <lineage>
        <taxon>Eukaryota</taxon>
        <taxon>Metazoa</taxon>
        <taxon>Ecdysozoa</taxon>
        <taxon>Arthropoda</taxon>
        <taxon>Crustacea</taxon>
        <taxon>Multicrustacea</taxon>
        <taxon>Malacostraca</taxon>
        <taxon>Eumalacostraca</taxon>
        <taxon>Eucarida</taxon>
        <taxon>Decapoda</taxon>
        <taxon>Pleocyemata</taxon>
        <taxon>Brachyura</taxon>
        <taxon>Eubrachyura</taxon>
        <taxon>Portunoidea</taxon>
        <taxon>Portunidae</taxon>
        <taxon>Portuninae</taxon>
        <taxon>Portunus</taxon>
    </lineage>
</organism>
<sequence>MVSSRRGGVGSPASGWAACGQASRRSRLEGLGGRRRARSLREGWAAGAPYLPYSRICYHVWATWYGGVVLPSPLLKTHSPVPMLGGVQAIRG</sequence>
<evidence type="ECO:0000313" key="1">
    <source>
        <dbReference type="EMBL" id="MPC26945.1"/>
    </source>
</evidence>
<dbReference type="Proteomes" id="UP000324222">
    <property type="component" value="Unassembled WGS sequence"/>
</dbReference>
<dbReference type="PROSITE" id="PS51257">
    <property type="entry name" value="PROKAR_LIPOPROTEIN"/>
    <property type="match status" value="1"/>
</dbReference>
<evidence type="ECO:0000313" key="2">
    <source>
        <dbReference type="Proteomes" id="UP000324222"/>
    </source>
</evidence>
<accession>A0A5B7E0E5</accession>
<protein>
    <submittedName>
        <fullName evidence="1">Uncharacterized protein</fullName>
    </submittedName>
</protein>
<keyword evidence="2" id="KW-1185">Reference proteome</keyword>
<proteinExistence type="predicted"/>
<dbReference type="EMBL" id="VSRR010001673">
    <property type="protein sequence ID" value="MPC26945.1"/>
    <property type="molecule type" value="Genomic_DNA"/>
</dbReference>
<gene>
    <name evidence="1" type="ORF">E2C01_020097</name>
</gene>
<reference evidence="1 2" key="1">
    <citation type="submission" date="2019-05" db="EMBL/GenBank/DDBJ databases">
        <title>Another draft genome of Portunus trituberculatus and its Hox gene families provides insights of decapod evolution.</title>
        <authorList>
            <person name="Jeong J.-H."/>
            <person name="Song I."/>
            <person name="Kim S."/>
            <person name="Choi T."/>
            <person name="Kim D."/>
            <person name="Ryu S."/>
            <person name="Kim W."/>
        </authorList>
    </citation>
    <scope>NUCLEOTIDE SEQUENCE [LARGE SCALE GENOMIC DNA]</scope>
    <source>
        <tissue evidence="1">Muscle</tissue>
    </source>
</reference>
<name>A0A5B7E0E5_PORTR</name>